<proteinExistence type="inferred from homology"/>
<name>A0A9X3JDR2_9LACT</name>
<evidence type="ECO:0000256" key="2">
    <source>
        <dbReference type="ARBA" id="ARBA00039575"/>
    </source>
</evidence>
<dbReference type="Proteomes" id="UP001146670">
    <property type="component" value="Unassembled WGS sequence"/>
</dbReference>
<dbReference type="Pfam" id="PF03780">
    <property type="entry name" value="Asp23"/>
    <property type="match status" value="1"/>
</dbReference>
<dbReference type="PANTHER" id="PTHR34297:SF3">
    <property type="entry name" value="ALKALINE SHOCK PROTEIN 23"/>
    <property type="match status" value="1"/>
</dbReference>
<evidence type="ECO:0000256" key="1">
    <source>
        <dbReference type="ARBA" id="ARBA00005721"/>
    </source>
</evidence>
<organism evidence="3 4">
    <name type="scientific">Aerococcus kribbianus</name>
    <dbReference type="NCBI Taxonomy" id="2999064"/>
    <lineage>
        <taxon>Bacteria</taxon>
        <taxon>Bacillati</taxon>
        <taxon>Bacillota</taxon>
        <taxon>Bacilli</taxon>
        <taxon>Lactobacillales</taxon>
        <taxon>Aerococcaceae</taxon>
        <taxon>Aerococcus</taxon>
    </lineage>
</organism>
<gene>
    <name evidence="3" type="ORF">OW157_05660</name>
</gene>
<dbReference type="EMBL" id="JAPRFR010000002">
    <property type="protein sequence ID" value="MCZ0726058.1"/>
    <property type="molecule type" value="Genomic_DNA"/>
</dbReference>
<dbReference type="AlphaFoldDB" id="A0A9X3JDR2"/>
<evidence type="ECO:0000313" key="4">
    <source>
        <dbReference type="Proteomes" id="UP001146670"/>
    </source>
</evidence>
<protein>
    <recommendedName>
        <fullName evidence="2">Stress response regulator gls24 homolog</fullName>
    </recommendedName>
</protein>
<keyword evidence="4" id="KW-1185">Reference proteome</keyword>
<comment type="caution">
    <text evidence="3">The sequence shown here is derived from an EMBL/GenBank/DDBJ whole genome shotgun (WGS) entry which is preliminary data.</text>
</comment>
<reference evidence="3" key="1">
    <citation type="submission" date="2022-12" db="EMBL/GenBank/DDBJ databases">
        <title>Description and comparative metabolic analysis of Aerococcus sp. nov., isolated from the feces of a pig.</title>
        <authorList>
            <person name="Chang Y.-H."/>
        </authorList>
    </citation>
    <scope>NUCLEOTIDE SEQUENCE</scope>
    <source>
        <strain evidence="3">YH-aer222</strain>
    </source>
</reference>
<dbReference type="InterPro" id="IPR005531">
    <property type="entry name" value="Asp23"/>
</dbReference>
<dbReference type="RefSeq" id="WP_268752385.1">
    <property type="nucleotide sequence ID" value="NZ_JAPRFQ010000002.1"/>
</dbReference>
<evidence type="ECO:0000313" key="3">
    <source>
        <dbReference type="EMBL" id="MCZ0726058.1"/>
    </source>
</evidence>
<accession>A0A9X3JDR2</accession>
<sequence>MTQNDVNTLTFDANVVEDIANKAVLSVDGVLATQGDAFDKVQDAVSKTDEAEGVDAEVGEVEVAIDLDIIVEYGKEIPKIQSEIVKTVSHDVNKSTGLTVVEVNVNVKDIMKLEDFKKVQMKQFSDEDNKSDKQ</sequence>
<comment type="similarity">
    <text evidence="1">Belongs to the asp23 family.</text>
</comment>
<dbReference type="PANTHER" id="PTHR34297">
    <property type="entry name" value="HYPOTHETICAL CYTOSOLIC PROTEIN-RELATED"/>
    <property type="match status" value="1"/>
</dbReference>